<dbReference type="OrthoDB" id="9793465at2"/>
<reference evidence="3" key="1">
    <citation type="submission" date="2019-05" db="EMBL/GenBank/DDBJ databases">
        <title>Complete genome sequencing of Dialister sp. strain 5BBH33.</title>
        <authorList>
            <person name="Sakamoto M."/>
            <person name="Murakami T."/>
            <person name="Mori H."/>
        </authorList>
    </citation>
    <scope>NUCLEOTIDE SEQUENCE [LARGE SCALE GENOMIC DNA]</scope>
    <source>
        <strain evidence="3">5BBH33</strain>
    </source>
</reference>
<organism evidence="2 3">
    <name type="scientific">Dialister hominis</name>
    <dbReference type="NCBI Taxonomy" id="2582419"/>
    <lineage>
        <taxon>Bacteria</taxon>
        <taxon>Bacillati</taxon>
        <taxon>Bacillota</taxon>
        <taxon>Negativicutes</taxon>
        <taxon>Veillonellales</taxon>
        <taxon>Veillonellaceae</taxon>
        <taxon>Dialister</taxon>
    </lineage>
</organism>
<protein>
    <recommendedName>
        <fullName evidence="4">Asp23/Gls24 family envelope stress response protein</fullName>
    </recommendedName>
</protein>
<evidence type="ECO:0000313" key="3">
    <source>
        <dbReference type="Proteomes" id="UP000320585"/>
    </source>
</evidence>
<dbReference type="AlphaFoldDB" id="A0A8D4UU87"/>
<dbReference type="GeneID" id="92716156"/>
<dbReference type="InterPro" id="IPR005531">
    <property type="entry name" value="Asp23"/>
</dbReference>
<evidence type="ECO:0000256" key="1">
    <source>
        <dbReference type="ARBA" id="ARBA00005721"/>
    </source>
</evidence>
<sequence>METAEIKNSLGTIRISDQVIASIAQAATLHVKGIYAMDDRFSHAISSVINDEETRGIRVSSDNKSIVVDLYVAVYHGDRIPAIALNLQEIVKEEILDSAGIRVTAVNVNVQKVVFDKER</sequence>
<accession>A0A8D4UU87</accession>
<gene>
    <name evidence="2" type="ORF">Dia5BBH33_09440</name>
</gene>
<dbReference type="Pfam" id="PF03780">
    <property type="entry name" value="Asp23"/>
    <property type="match status" value="1"/>
</dbReference>
<dbReference type="PANTHER" id="PTHR34297:SF1">
    <property type="entry name" value="ASP23_GLS24 FAMILY ENVELOPE STRESS RESPONSE PROTEIN"/>
    <property type="match status" value="1"/>
</dbReference>
<dbReference type="Proteomes" id="UP000320585">
    <property type="component" value="Chromosome"/>
</dbReference>
<evidence type="ECO:0008006" key="4">
    <source>
        <dbReference type="Google" id="ProtNLM"/>
    </source>
</evidence>
<comment type="similarity">
    <text evidence="1">Belongs to the asp23 family.</text>
</comment>
<keyword evidence="3" id="KW-1185">Reference proteome</keyword>
<name>A0A8D4UU87_9FIRM</name>
<dbReference type="PANTHER" id="PTHR34297">
    <property type="entry name" value="HYPOTHETICAL CYTOSOLIC PROTEIN-RELATED"/>
    <property type="match status" value="1"/>
</dbReference>
<proteinExistence type="inferred from homology"/>
<dbReference type="EMBL" id="AP019697">
    <property type="protein sequence ID" value="BBK25009.1"/>
    <property type="molecule type" value="Genomic_DNA"/>
</dbReference>
<dbReference type="KEGG" id="dho:Dia5BBH33_09440"/>
<evidence type="ECO:0000313" key="2">
    <source>
        <dbReference type="EMBL" id="BBK25009.1"/>
    </source>
</evidence>
<dbReference type="RefSeq" id="WP_143332487.1">
    <property type="nucleotide sequence ID" value="NZ_AP019697.1"/>
</dbReference>